<dbReference type="Gene3D" id="3.40.50.150">
    <property type="entry name" value="Vaccinia Virus protein VP39"/>
    <property type="match status" value="1"/>
</dbReference>
<dbReference type="GO" id="GO:0032259">
    <property type="term" value="P:methylation"/>
    <property type="evidence" value="ECO:0007669"/>
    <property type="project" value="UniProtKB-KW"/>
</dbReference>
<comment type="similarity">
    <text evidence="5">Belongs to the protein N5-glutamine methyltransferase family. PrmC subfamily.</text>
</comment>
<keyword evidence="2 5" id="KW-0808">Transferase</keyword>
<keyword evidence="9" id="KW-1185">Reference proteome</keyword>
<organism evidence="8 9">
    <name type="scientific">Pseudodesulfovibrio nedwellii</name>
    <dbReference type="NCBI Taxonomy" id="2973072"/>
    <lineage>
        <taxon>Bacteria</taxon>
        <taxon>Pseudomonadati</taxon>
        <taxon>Thermodesulfobacteriota</taxon>
        <taxon>Desulfovibrionia</taxon>
        <taxon>Desulfovibrionales</taxon>
        <taxon>Desulfovibrionaceae</taxon>
    </lineage>
</organism>
<protein>
    <recommendedName>
        <fullName evidence="5">Release factor glutamine methyltransferase</fullName>
        <shortName evidence="5">RF MTase</shortName>
        <ecNumber evidence="5">2.1.1.297</ecNumber>
    </recommendedName>
    <alternativeName>
        <fullName evidence="5">N5-glutamine methyltransferase PrmC</fullName>
    </alternativeName>
    <alternativeName>
        <fullName evidence="5">Protein-(glutamine-N5) MTase PrmC</fullName>
    </alternativeName>
    <alternativeName>
        <fullName evidence="5">Protein-glutamine N-methyltransferase PrmC</fullName>
    </alternativeName>
</protein>
<dbReference type="PANTHER" id="PTHR18895:SF74">
    <property type="entry name" value="MTRF1L RELEASE FACTOR GLUTAMINE METHYLTRANSFERASE"/>
    <property type="match status" value="1"/>
</dbReference>
<evidence type="ECO:0000256" key="5">
    <source>
        <dbReference type="HAMAP-Rule" id="MF_02126"/>
    </source>
</evidence>
<dbReference type="InterPro" id="IPR007848">
    <property type="entry name" value="Small_mtfrase_dom"/>
</dbReference>
<evidence type="ECO:0000313" key="8">
    <source>
        <dbReference type="EMBL" id="BDQ36479.1"/>
    </source>
</evidence>
<dbReference type="Gene3D" id="1.10.8.10">
    <property type="entry name" value="DNA helicase RuvA subunit, C-terminal domain"/>
    <property type="match status" value="1"/>
</dbReference>
<dbReference type="InterPro" id="IPR029063">
    <property type="entry name" value="SAM-dependent_MTases_sf"/>
</dbReference>
<dbReference type="SUPFAM" id="SSF53335">
    <property type="entry name" value="S-adenosyl-L-methionine-dependent methyltransferases"/>
    <property type="match status" value="1"/>
</dbReference>
<feature type="binding site" evidence="5">
    <location>
        <begin position="198"/>
        <end position="201"/>
    </location>
    <ligand>
        <name>substrate</name>
    </ligand>
</feature>
<keyword evidence="1 5" id="KW-0489">Methyltransferase</keyword>
<dbReference type="Pfam" id="PF05175">
    <property type="entry name" value="MTS"/>
    <property type="match status" value="1"/>
</dbReference>
<sequence length="294" mass="32345">MINRWYGEPVVSPAIQHILKECETRLSGVDSPRLSAEVLVGYVLGCSRLSLVIDREREVTGEELVEIYALVERRVAGEPVAYILGEKEFYGLDFHVTSDVLIPRPETEHIVEEVESLYPKDTCFSYVDLGTGSGILAVTIASLFPKAECVAIDLSSAALAVAEGNAIQHGVEKRIRFCQADFTQDILGEDVFDLIVSNPPYVTQAEFDEASHEVTEFEPTMALVSGIDGLDHVRKMLPGMLVALKSGGLFFMEIGCGQGESVKKIMLDLFPQFGRVRVLKDLAGHDRIVTAQKL</sequence>
<dbReference type="InterPro" id="IPR002052">
    <property type="entry name" value="DNA_methylase_N6_adenine_CS"/>
</dbReference>
<evidence type="ECO:0000256" key="2">
    <source>
        <dbReference type="ARBA" id="ARBA00022679"/>
    </source>
</evidence>
<comment type="catalytic activity">
    <reaction evidence="4 5">
        <text>L-glutaminyl-[peptide chain release factor] + S-adenosyl-L-methionine = N(5)-methyl-L-glutaminyl-[peptide chain release factor] + S-adenosyl-L-homocysteine + H(+)</text>
        <dbReference type="Rhea" id="RHEA:42896"/>
        <dbReference type="Rhea" id="RHEA-COMP:10271"/>
        <dbReference type="Rhea" id="RHEA-COMP:10272"/>
        <dbReference type="ChEBI" id="CHEBI:15378"/>
        <dbReference type="ChEBI" id="CHEBI:30011"/>
        <dbReference type="ChEBI" id="CHEBI:57856"/>
        <dbReference type="ChEBI" id="CHEBI:59789"/>
        <dbReference type="ChEBI" id="CHEBI:61891"/>
        <dbReference type="EC" id="2.1.1.297"/>
    </reaction>
</comment>
<dbReference type="PANTHER" id="PTHR18895">
    <property type="entry name" value="HEMK METHYLTRANSFERASE"/>
    <property type="match status" value="1"/>
</dbReference>
<evidence type="ECO:0000259" key="6">
    <source>
        <dbReference type="Pfam" id="PF05175"/>
    </source>
</evidence>
<evidence type="ECO:0000256" key="4">
    <source>
        <dbReference type="ARBA" id="ARBA00048391"/>
    </source>
</evidence>
<feature type="binding site" evidence="5">
    <location>
        <begin position="130"/>
        <end position="134"/>
    </location>
    <ligand>
        <name>S-adenosyl-L-methionine</name>
        <dbReference type="ChEBI" id="CHEBI:59789"/>
    </ligand>
</feature>
<evidence type="ECO:0000313" key="9">
    <source>
        <dbReference type="Proteomes" id="UP001317742"/>
    </source>
</evidence>
<name>A0ABM8AYC0_9BACT</name>
<dbReference type="InterPro" id="IPR019874">
    <property type="entry name" value="RF_methyltr_PrmC"/>
</dbReference>
<dbReference type="CDD" id="cd02440">
    <property type="entry name" value="AdoMet_MTases"/>
    <property type="match status" value="1"/>
</dbReference>
<feature type="binding site" evidence="5">
    <location>
        <position position="198"/>
    </location>
    <ligand>
        <name>S-adenosyl-L-methionine</name>
        <dbReference type="ChEBI" id="CHEBI:59789"/>
    </ligand>
</feature>
<dbReference type="Proteomes" id="UP001317742">
    <property type="component" value="Chromosome"/>
</dbReference>
<feature type="domain" description="Methyltransferase small" evidence="6">
    <location>
        <begin position="125"/>
        <end position="207"/>
    </location>
</feature>
<evidence type="ECO:0000256" key="3">
    <source>
        <dbReference type="ARBA" id="ARBA00022691"/>
    </source>
</evidence>
<dbReference type="Pfam" id="PF17827">
    <property type="entry name" value="PrmC_N"/>
    <property type="match status" value="1"/>
</dbReference>
<dbReference type="EMBL" id="AP026709">
    <property type="protein sequence ID" value="BDQ36479.1"/>
    <property type="molecule type" value="Genomic_DNA"/>
</dbReference>
<evidence type="ECO:0000259" key="7">
    <source>
        <dbReference type="Pfam" id="PF17827"/>
    </source>
</evidence>
<feature type="binding site" evidence="5">
    <location>
        <position position="182"/>
    </location>
    <ligand>
        <name>S-adenosyl-L-methionine</name>
        <dbReference type="ChEBI" id="CHEBI:59789"/>
    </ligand>
</feature>
<dbReference type="HAMAP" id="MF_02126">
    <property type="entry name" value="RF_methyltr_PrmC"/>
    <property type="match status" value="1"/>
</dbReference>
<dbReference type="NCBIfam" id="TIGR03534">
    <property type="entry name" value="RF_mod_PrmC"/>
    <property type="match status" value="1"/>
</dbReference>
<dbReference type="InterPro" id="IPR004556">
    <property type="entry name" value="HemK-like"/>
</dbReference>
<accession>A0ABM8AYC0</accession>
<proteinExistence type="inferred from homology"/>
<keyword evidence="3 5" id="KW-0949">S-adenosyl-L-methionine</keyword>
<evidence type="ECO:0000256" key="1">
    <source>
        <dbReference type="ARBA" id="ARBA00022603"/>
    </source>
</evidence>
<feature type="domain" description="Release factor glutamine methyltransferase N-terminal" evidence="7">
    <location>
        <begin position="18"/>
        <end position="85"/>
    </location>
</feature>
<dbReference type="NCBIfam" id="TIGR00536">
    <property type="entry name" value="hemK_fam"/>
    <property type="match status" value="1"/>
</dbReference>
<dbReference type="InterPro" id="IPR040758">
    <property type="entry name" value="PrmC_N"/>
</dbReference>
<dbReference type="PROSITE" id="PS00092">
    <property type="entry name" value="N6_MTASE"/>
    <property type="match status" value="1"/>
</dbReference>
<reference evidence="8 9" key="1">
    <citation type="submission" date="2022-08" db="EMBL/GenBank/DDBJ databases">
        <title>Genome Sequence of the sulphate-reducing bacterium, Pseudodesulfovibrio sp. SYK.</title>
        <authorList>
            <person name="Kondo R."/>
            <person name="Kataoka T."/>
        </authorList>
    </citation>
    <scope>NUCLEOTIDE SEQUENCE [LARGE SCALE GENOMIC DNA]</scope>
    <source>
        <strain evidence="8 9">SYK</strain>
    </source>
</reference>
<comment type="function">
    <text evidence="5">Methylates the class 1 translation termination release factors RF1/PrfA and RF2/PrfB on the glutamine residue of the universally conserved GGQ motif.</text>
</comment>
<dbReference type="EC" id="2.1.1.297" evidence="5"/>
<dbReference type="GO" id="GO:0008168">
    <property type="term" value="F:methyltransferase activity"/>
    <property type="evidence" value="ECO:0007669"/>
    <property type="project" value="UniProtKB-KW"/>
</dbReference>
<gene>
    <name evidence="5 8" type="primary">prmC</name>
    <name evidence="8" type="ORF">SYK_08390</name>
</gene>
<dbReference type="InterPro" id="IPR050320">
    <property type="entry name" value="N5-glutamine_MTase"/>
</dbReference>
<feature type="binding site" evidence="5">
    <location>
        <position position="153"/>
    </location>
    <ligand>
        <name>S-adenosyl-L-methionine</name>
        <dbReference type="ChEBI" id="CHEBI:59789"/>
    </ligand>
</feature>